<evidence type="ECO:0000313" key="3">
    <source>
        <dbReference type="EMBL" id="GIZ00461.1"/>
    </source>
</evidence>
<evidence type="ECO:0000313" key="4">
    <source>
        <dbReference type="Proteomes" id="UP001054945"/>
    </source>
</evidence>
<sequence length="849" mass="96632">MGIPIAAEESDLNAIDSAFKLLTSRDERLREMVVEHLSRTVRPRVKRPPTDQDLSDYLSGDIEGSFSTTSNKLANIWTIARCASRRLNVEWVFEDNVPRLIFQDLILKPQQRRRVLFSIRDRLRVDRSLKLMNKLNQGKVLKLISLSPASSHFVSNGAYTRFADWRFIHKARLNLVPLNGCQQWKVGNDKLCRRCNNWPETLPHDVLSFCQKGFMPYDGVLEHNFIIQQSIERARSSKKDICIAWLDVTNAFGALPHSALFDSLRALHVGESLVRLIEDVYSESTTSILTEEGTSEAIRIKSGVKQGCPLSGLLFNIALDPVIRSLQGASEHHRVLAFADDLCLLANCPTDLQELLDKQMQRLGLHLNPNKSFAFHLQGYTPVGTRDTSFYLNNHRLISIQEGDFHKFLGKPVGFNAVPNYSSLNDLGVKLSTSKLTPWERLDALKAFFYSSLQFPMRTTQFPKGDWTKIDKALLKEVKNTLNLPSEASNEYVYGQRKLGCCGLPIAAEDSDINLVDTAFKLLSSRDELCARIALDSLQSTVHRRLGKLPDDQTLSDYLSGDIGGDFSTTTNKFSNTWTVARVASRRLGIQWIFENSVPSLVFQDLTLKVNNRRKILFSIQDRLRNFRTTTLLWKKNQGKVMEVVSLAPASSHFIADGAFSRFADWRFIHRARLNLVPLNGAKPWLRENDQRCRRCGYRQETLSHVLNHCSRYSHAWQLRHNSIVDRLVAALGRRGDSLLATKITKYEPLLPIYQSQGLSAHIVPIIVGALGSWDPQNDSFLRRFMSRSFLNKHRKLCVSDCIRWSRDIYIEFLTGHCQYNGENGEERQSSEDSDDDFFDASHPSQSNV</sequence>
<feature type="region of interest" description="Disordered" evidence="1">
    <location>
        <begin position="823"/>
        <end position="849"/>
    </location>
</feature>
<comment type="caution">
    <text evidence="3">The sequence shown here is derived from an EMBL/GenBank/DDBJ whole genome shotgun (WGS) entry which is preliminary data.</text>
</comment>
<dbReference type="AlphaFoldDB" id="A0AAV4Y1Z8"/>
<dbReference type="CDD" id="cd01650">
    <property type="entry name" value="RT_nLTR_like"/>
    <property type="match status" value="1"/>
</dbReference>
<dbReference type="Proteomes" id="UP001054945">
    <property type="component" value="Unassembled WGS sequence"/>
</dbReference>
<dbReference type="PANTHER" id="PTHR19446">
    <property type="entry name" value="REVERSE TRANSCRIPTASES"/>
    <property type="match status" value="1"/>
</dbReference>
<name>A0AAV4Y1Z8_CAEEX</name>
<dbReference type="EMBL" id="BPLR01018543">
    <property type="protein sequence ID" value="GIZ00461.1"/>
    <property type="molecule type" value="Genomic_DNA"/>
</dbReference>
<feature type="domain" description="Reverse transcriptase" evidence="2">
    <location>
        <begin position="113"/>
        <end position="413"/>
    </location>
</feature>
<dbReference type="InterPro" id="IPR000477">
    <property type="entry name" value="RT_dom"/>
</dbReference>
<dbReference type="GO" id="GO:0071897">
    <property type="term" value="P:DNA biosynthetic process"/>
    <property type="evidence" value="ECO:0007669"/>
    <property type="project" value="UniProtKB-ARBA"/>
</dbReference>
<gene>
    <name evidence="3" type="primary">pol</name>
    <name evidence="3" type="ORF">CEXT_610081</name>
</gene>
<dbReference type="PROSITE" id="PS50878">
    <property type="entry name" value="RT_POL"/>
    <property type="match status" value="1"/>
</dbReference>
<organism evidence="3 4">
    <name type="scientific">Caerostris extrusa</name>
    <name type="common">Bark spider</name>
    <name type="synonym">Caerostris bankana</name>
    <dbReference type="NCBI Taxonomy" id="172846"/>
    <lineage>
        <taxon>Eukaryota</taxon>
        <taxon>Metazoa</taxon>
        <taxon>Ecdysozoa</taxon>
        <taxon>Arthropoda</taxon>
        <taxon>Chelicerata</taxon>
        <taxon>Arachnida</taxon>
        <taxon>Araneae</taxon>
        <taxon>Araneomorphae</taxon>
        <taxon>Entelegynae</taxon>
        <taxon>Araneoidea</taxon>
        <taxon>Araneidae</taxon>
        <taxon>Caerostris</taxon>
    </lineage>
</organism>
<accession>A0AAV4Y1Z8</accession>
<keyword evidence="4" id="KW-1185">Reference proteome</keyword>
<evidence type="ECO:0000256" key="1">
    <source>
        <dbReference type="SAM" id="MobiDB-lite"/>
    </source>
</evidence>
<dbReference type="Pfam" id="PF00078">
    <property type="entry name" value="RVT_1"/>
    <property type="match status" value="1"/>
</dbReference>
<evidence type="ECO:0000259" key="2">
    <source>
        <dbReference type="PROSITE" id="PS50878"/>
    </source>
</evidence>
<reference evidence="3 4" key="1">
    <citation type="submission" date="2021-06" db="EMBL/GenBank/DDBJ databases">
        <title>Caerostris extrusa draft genome.</title>
        <authorList>
            <person name="Kono N."/>
            <person name="Arakawa K."/>
        </authorList>
    </citation>
    <scope>NUCLEOTIDE SEQUENCE [LARGE SCALE GENOMIC DNA]</scope>
</reference>
<protein>
    <submittedName>
        <fullName evidence="3">Retrovirus-related Pol polyprotein from type-2 retrotransposable element R2DM</fullName>
    </submittedName>
</protein>
<proteinExistence type="predicted"/>
<dbReference type="SUPFAM" id="SSF56672">
    <property type="entry name" value="DNA/RNA polymerases"/>
    <property type="match status" value="1"/>
</dbReference>
<dbReference type="InterPro" id="IPR043502">
    <property type="entry name" value="DNA/RNA_pol_sf"/>
</dbReference>